<keyword evidence="1" id="KW-0472">Membrane</keyword>
<reference evidence="2 3" key="1">
    <citation type="journal article" date="2019" name="Commun. Biol.">
        <title>The bagworm genome reveals a unique fibroin gene that provides high tensile strength.</title>
        <authorList>
            <person name="Kono N."/>
            <person name="Nakamura H."/>
            <person name="Ohtoshi R."/>
            <person name="Tomita M."/>
            <person name="Numata K."/>
            <person name="Arakawa K."/>
        </authorList>
    </citation>
    <scope>NUCLEOTIDE SEQUENCE [LARGE SCALE GENOMIC DNA]</scope>
</reference>
<proteinExistence type="predicted"/>
<name>A0A4C1TXA5_EUMVA</name>
<sequence>MTAITSRIATNGAIVALRRAHTNVDWARGSMTKEYQKEQAYAFLQIFSCSLSFTVSVARMSFVFVFCESVMLHRPIYVLQLT</sequence>
<dbReference type="AlphaFoldDB" id="A0A4C1TXA5"/>
<feature type="transmembrane region" description="Helical" evidence="1">
    <location>
        <begin position="40"/>
        <end position="67"/>
    </location>
</feature>
<evidence type="ECO:0000313" key="2">
    <source>
        <dbReference type="EMBL" id="GBP18266.1"/>
    </source>
</evidence>
<keyword evidence="3" id="KW-1185">Reference proteome</keyword>
<accession>A0A4C1TXA5</accession>
<evidence type="ECO:0000313" key="3">
    <source>
        <dbReference type="Proteomes" id="UP000299102"/>
    </source>
</evidence>
<protein>
    <submittedName>
        <fullName evidence="2">Uncharacterized protein</fullName>
    </submittedName>
</protein>
<keyword evidence="1" id="KW-1133">Transmembrane helix</keyword>
<dbReference type="EMBL" id="BGZK01000095">
    <property type="protein sequence ID" value="GBP18266.1"/>
    <property type="molecule type" value="Genomic_DNA"/>
</dbReference>
<dbReference type="Proteomes" id="UP000299102">
    <property type="component" value="Unassembled WGS sequence"/>
</dbReference>
<keyword evidence="1" id="KW-0812">Transmembrane</keyword>
<organism evidence="2 3">
    <name type="scientific">Eumeta variegata</name>
    <name type="common">Bagworm moth</name>
    <name type="synonym">Eumeta japonica</name>
    <dbReference type="NCBI Taxonomy" id="151549"/>
    <lineage>
        <taxon>Eukaryota</taxon>
        <taxon>Metazoa</taxon>
        <taxon>Ecdysozoa</taxon>
        <taxon>Arthropoda</taxon>
        <taxon>Hexapoda</taxon>
        <taxon>Insecta</taxon>
        <taxon>Pterygota</taxon>
        <taxon>Neoptera</taxon>
        <taxon>Endopterygota</taxon>
        <taxon>Lepidoptera</taxon>
        <taxon>Glossata</taxon>
        <taxon>Ditrysia</taxon>
        <taxon>Tineoidea</taxon>
        <taxon>Psychidae</taxon>
        <taxon>Oiketicinae</taxon>
        <taxon>Eumeta</taxon>
    </lineage>
</organism>
<evidence type="ECO:0000256" key="1">
    <source>
        <dbReference type="SAM" id="Phobius"/>
    </source>
</evidence>
<gene>
    <name evidence="2" type="ORF">EVAR_9109_1</name>
</gene>
<comment type="caution">
    <text evidence="2">The sequence shown here is derived from an EMBL/GenBank/DDBJ whole genome shotgun (WGS) entry which is preliminary data.</text>
</comment>